<sequence length="136" mass="15940">MSLYNENYEFSLRNTLPANSRDLVDHLFTTYSLAEMLELWENRQSDAELLKRFKIQEKEWPLALQAAIIAKFSYIDIHKKFSAEELYYLVKSACAVLGQPLSEYSLNEVISAQQNRMPLFSAWLYKVAQMIQIRHA</sequence>
<evidence type="ECO:0000313" key="2">
    <source>
        <dbReference type="Proteomes" id="UP000504724"/>
    </source>
</evidence>
<dbReference type="KEGG" id="txa:HQN79_00610"/>
<dbReference type="RefSeq" id="WP_173283768.1">
    <property type="nucleotide sequence ID" value="NZ_CP054020.1"/>
</dbReference>
<dbReference type="EMBL" id="CP054020">
    <property type="protein sequence ID" value="QKI88177.1"/>
    <property type="molecule type" value="Genomic_DNA"/>
</dbReference>
<gene>
    <name evidence="1" type="ORF">HQN79_00610</name>
</gene>
<proteinExistence type="predicted"/>
<dbReference type="AlphaFoldDB" id="A0A7D4NPJ7"/>
<keyword evidence="2" id="KW-1185">Reference proteome</keyword>
<dbReference type="Proteomes" id="UP000504724">
    <property type="component" value="Chromosome"/>
</dbReference>
<accession>A0A7D4NPJ7</accession>
<protein>
    <submittedName>
        <fullName evidence="1">Uncharacterized protein</fullName>
    </submittedName>
</protein>
<reference evidence="1 2" key="1">
    <citation type="submission" date="2020-05" db="EMBL/GenBank/DDBJ databases">
        <title>Thiomicrorhabdus sediminis sp.nov. and Thiomicrorhabdus xiamenensis sp.nov., novel sulfur-oxidizing bacteria isolated from coastal sediment.</title>
        <authorList>
            <person name="Liu X."/>
        </authorList>
    </citation>
    <scope>NUCLEOTIDE SEQUENCE [LARGE SCALE GENOMIC DNA]</scope>
    <source>
        <strain evidence="1 2">G2</strain>
    </source>
</reference>
<organism evidence="1 2">
    <name type="scientific">Thiomicrorhabdus xiamenensis</name>
    <dbReference type="NCBI Taxonomy" id="2739063"/>
    <lineage>
        <taxon>Bacteria</taxon>
        <taxon>Pseudomonadati</taxon>
        <taxon>Pseudomonadota</taxon>
        <taxon>Gammaproteobacteria</taxon>
        <taxon>Thiotrichales</taxon>
        <taxon>Piscirickettsiaceae</taxon>
        <taxon>Thiomicrorhabdus</taxon>
    </lineage>
</organism>
<name>A0A7D4NPJ7_9GAMM</name>
<evidence type="ECO:0000313" key="1">
    <source>
        <dbReference type="EMBL" id="QKI88177.1"/>
    </source>
</evidence>